<organism evidence="3 4">
    <name type="scientific">Vanilla planifolia</name>
    <name type="common">Vanilla</name>
    <dbReference type="NCBI Taxonomy" id="51239"/>
    <lineage>
        <taxon>Eukaryota</taxon>
        <taxon>Viridiplantae</taxon>
        <taxon>Streptophyta</taxon>
        <taxon>Embryophyta</taxon>
        <taxon>Tracheophyta</taxon>
        <taxon>Spermatophyta</taxon>
        <taxon>Magnoliopsida</taxon>
        <taxon>Liliopsida</taxon>
        <taxon>Asparagales</taxon>
        <taxon>Orchidaceae</taxon>
        <taxon>Vanilloideae</taxon>
        <taxon>Vanilleae</taxon>
        <taxon>Vanilla</taxon>
    </lineage>
</organism>
<dbReference type="InterPro" id="IPR011009">
    <property type="entry name" value="Kinase-like_dom_sf"/>
</dbReference>
<comment type="caution">
    <text evidence="3">The sequence shown here is derived from an EMBL/GenBank/DDBJ whole genome shotgun (WGS) entry which is preliminary data.</text>
</comment>
<proteinExistence type="predicted"/>
<reference evidence="3 4" key="1">
    <citation type="journal article" date="2020" name="Nat. Food">
        <title>A phased Vanilla planifolia genome enables genetic improvement of flavour and production.</title>
        <authorList>
            <person name="Hasing T."/>
            <person name="Tang H."/>
            <person name="Brym M."/>
            <person name="Khazi F."/>
            <person name="Huang T."/>
            <person name="Chambers A.H."/>
        </authorList>
    </citation>
    <scope>NUCLEOTIDE SEQUENCE [LARGE SCALE GENOMIC DNA]</scope>
    <source>
        <tissue evidence="3">Leaf</tissue>
    </source>
</reference>
<dbReference type="InterPro" id="IPR051130">
    <property type="entry name" value="Mito_struct-func_regulator"/>
</dbReference>
<dbReference type="GO" id="GO:0007005">
    <property type="term" value="P:mitochondrion organization"/>
    <property type="evidence" value="ECO:0007669"/>
    <property type="project" value="TreeGrafter"/>
</dbReference>
<keyword evidence="1" id="KW-1133">Transmembrane helix</keyword>
<gene>
    <name evidence="3" type="ORF">HPP92_028025</name>
</gene>
<dbReference type="GO" id="GO:0055088">
    <property type="term" value="P:lipid homeostasis"/>
    <property type="evidence" value="ECO:0007669"/>
    <property type="project" value="TreeGrafter"/>
</dbReference>
<dbReference type="EMBL" id="JADCNL010000375">
    <property type="protein sequence ID" value="KAG0448068.1"/>
    <property type="molecule type" value="Genomic_DNA"/>
</dbReference>
<dbReference type="Proteomes" id="UP000636800">
    <property type="component" value="Unassembled WGS sequence"/>
</dbReference>
<evidence type="ECO:0000256" key="1">
    <source>
        <dbReference type="SAM" id="Phobius"/>
    </source>
</evidence>
<feature type="domain" description="ABC1 atypical kinase-like" evidence="2">
    <location>
        <begin position="32"/>
        <end position="155"/>
    </location>
</feature>
<dbReference type="PANTHER" id="PTHR43173:SF19">
    <property type="entry name" value="AARF DOMAIN-CONTAINING PROTEIN KINASE 1"/>
    <property type="match status" value="1"/>
</dbReference>
<sequence>MGLGHEVEGVRVLGWVKWLEGGLRQMGLQVSFQSDFFKCRWLVDEIRESSPKELDFLFEARNSEKCLDNFKRLSPGIADCIYVPKVYWGLSTSKVLTMEYMDAAEITDLSTITSLGIRLSDVSRLVSQAFAEMIFRHGFVHCDPHAANMMVRPLPSGRWNIFDKVSFFGWSSFWILHFTILFTVFSIVKIPDIAA</sequence>
<name>A0A835PAQ4_VANPL</name>
<dbReference type="Pfam" id="PF03109">
    <property type="entry name" value="ABC1"/>
    <property type="match status" value="1"/>
</dbReference>
<dbReference type="GO" id="GO:0005743">
    <property type="term" value="C:mitochondrial inner membrane"/>
    <property type="evidence" value="ECO:0007669"/>
    <property type="project" value="TreeGrafter"/>
</dbReference>
<dbReference type="PANTHER" id="PTHR43173">
    <property type="entry name" value="ABC1 FAMILY PROTEIN"/>
    <property type="match status" value="1"/>
</dbReference>
<dbReference type="InterPro" id="IPR004147">
    <property type="entry name" value="ABC1_dom"/>
</dbReference>
<protein>
    <recommendedName>
        <fullName evidence="2">ABC1 atypical kinase-like domain-containing protein</fullName>
    </recommendedName>
</protein>
<keyword evidence="4" id="KW-1185">Reference proteome</keyword>
<evidence type="ECO:0000259" key="2">
    <source>
        <dbReference type="Pfam" id="PF03109"/>
    </source>
</evidence>
<dbReference type="SUPFAM" id="SSF56112">
    <property type="entry name" value="Protein kinase-like (PK-like)"/>
    <property type="match status" value="1"/>
</dbReference>
<dbReference type="OrthoDB" id="4062651at2759"/>
<evidence type="ECO:0000313" key="3">
    <source>
        <dbReference type="EMBL" id="KAG0448068.1"/>
    </source>
</evidence>
<accession>A0A835PAQ4</accession>
<keyword evidence="1" id="KW-0812">Transmembrane</keyword>
<keyword evidence="1" id="KW-0472">Membrane</keyword>
<dbReference type="AlphaFoldDB" id="A0A835PAQ4"/>
<evidence type="ECO:0000313" key="4">
    <source>
        <dbReference type="Proteomes" id="UP000636800"/>
    </source>
</evidence>
<feature type="transmembrane region" description="Helical" evidence="1">
    <location>
        <begin position="167"/>
        <end position="188"/>
    </location>
</feature>